<dbReference type="AlphaFoldDB" id="A0A9X2DA38"/>
<protein>
    <recommendedName>
        <fullName evidence="4">Pilus assembly protein</fullName>
    </recommendedName>
</protein>
<organism evidence="2 3">
    <name type="scientific">Nocardioides bruguierae</name>
    <dbReference type="NCBI Taxonomy" id="2945102"/>
    <lineage>
        <taxon>Bacteria</taxon>
        <taxon>Bacillati</taxon>
        <taxon>Actinomycetota</taxon>
        <taxon>Actinomycetes</taxon>
        <taxon>Propionibacteriales</taxon>
        <taxon>Nocardioidaceae</taxon>
        <taxon>Nocardioides</taxon>
    </lineage>
</organism>
<evidence type="ECO:0008006" key="4">
    <source>
        <dbReference type="Google" id="ProtNLM"/>
    </source>
</evidence>
<evidence type="ECO:0000256" key="1">
    <source>
        <dbReference type="SAM" id="SignalP"/>
    </source>
</evidence>
<dbReference type="RefSeq" id="WP_250828269.1">
    <property type="nucleotide sequence ID" value="NZ_JAMOIL010000026.1"/>
</dbReference>
<dbReference type="Proteomes" id="UP001139485">
    <property type="component" value="Unassembled WGS sequence"/>
</dbReference>
<reference evidence="2" key="1">
    <citation type="submission" date="2022-05" db="EMBL/GenBank/DDBJ databases">
        <authorList>
            <person name="Tuo L."/>
        </authorList>
    </citation>
    <scope>NUCLEOTIDE SEQUENCE</scope>
    <source>
        <strain evidence="2">BSK12Z-4</strain>
    </source>
</reference>
<sequence length="109" mass="10827">MLIVPTVVLVLMLTAQWAVREQAARAVSAAAREGAVAAAAYGGTDALGREAAQATLTVAGDAVGASTIGFDRGPSTVTATVTAAVPRLIPGFGVEVSSQQTAPIESFAS</sequence>
<evidence type="ECO:0000313" key="2">
    <source>
        <dbReference type="EMBL" id="MCM0621950.1"/>
    </source>
</evidence>
<feature type="chain" id="PRO_5040834245" description="Pilus assembly protein" evidence="1">
    <location>
        <begin position="18"/>
        <end position="109"/>
    </location>
</feature>
<proteinExistence type="predicted"/>
<keyword evidence="3" id="KW-1185">Reference proteome</keyword>
<keyword evidence="1" id="KW-0732">Signal</keyword>
<feature type="signal peptide" evidence="1">
    <location>
        <begin position="1"/>
        <end position="17"/>
    </location>
</feature>
<dbReference type="EMBL" id="JAMOIL010000026">
    <property type="protein sequence ID" value="MCM0621950.1"/>
    <property type="molecule type" value="Genomic_DNA"/>
</dbReference>
<accession>A0A9X2DA38</accession>
<evidence type="ECO:0000313" key="3">
    <source>
        <dbReference type="Proteomes" id="UP001139485"/>
    </source>
</evidence>
<name>A0A9X2DA38_9ACTN</name>
<gene>
    <name evidence="2" type="ORF">M8330_16790</name>
</gene>
<comment type="caution">
    <text evidence="2">The sequence shown here is derived from an EMBL/GenBank/DDBJ whole genome shotgun (WGS) entry which is preliminary data.</text>
</comment>